<reference evidence="1" key="1">
    <citation type="journal article" date="2020" name="Nature">
        <title>Giant virus diversity and host interactions through global metagenomics.</title>
        <authorList>
            <person name="Schulz F."/>
            <person name="Roux S."/>
            <person name="Paez-Espino D."/>
            <person name="Jungbluth S."/>
            <person name="Walsh D.A."/>
            <person name="Denef V.J."/>
            <person name="McMahon K.D."/>
            <person name="Konstantinidis K.T."/>
            <person name="Eloe-Fadrosh E.A."/>
            <person name="Kyrpides N.C."/>
            <person name="Woyke T."/>
        </authorList>
    </citation>
    <scope>NUCLEOTIDE SEQUENCE</scope>
    <source>
        <strain evidence="1">GVMAG-M-3300023174-129</strain>
    </source>
</reference>
<dbReference type="AlphaFoldDB" id="A0A6C0D899"/>
<organism evidence="1">
    <name type="scientific">viral metagenome</name>
    <dbReference type="NCBI Taxonomy" id="1070528"/>
    <lineage>
        <taxon>unclassified sequences</taxon>
        <taxon>metagenomes</taxon>
        <taxon>organismal metagenomes</taxon>
    </lineage>
</organism>
<name>A0A6C0D899_9ZZZZ</name>
<proteinExistence type="predicted"/>
<protein>
    <submittedName>
        <fullName evidence="1">Uncharacterized protein</fullName>
    </submittedName>
</protein>
<accession>A0A6C0D899</accession>
<sequence length="47" mass="5799">MPHVYVLPDTGGYMYHYLILELPLLRNFKKYDSEDNRIFKTVYKLRF</sequence>
<evidence type="ECO:0000313" key="1">
    <source>
        <dbReference type="EMBL" id="QHT12159.1"/>
    </source>
</evidence>
<dbReference type="EMBL" id="MN739541">
    <property type="protein sequence ID" value="QHT12159.1"/>
    <property type="molecule type" value="Genomic_DNA"/>
</dbReference>